<organism evidence="1">
    <name type="scientific">Pseudomonas saudimassiliensis</name>
    <dbReference type="NCBI Taxonomy" id="1461581"/>
    <lineage>
        <taxon>Bacteria</taxon>
        <taxon>Pseudomonadati</taxon>
        <taxon>Pseudomonadota</taxon>
        <taxon>Gammaproteobacteria</taxon>
        <taxon>Pseudomonadales</taxon>
        <taxon>Pseudomonadaceae</taxon>
        <taxon>Pseudomonas</taxon>
    </lineage>
</organism>
<gene>
    <name evidence="1" type="ORF">BN1049_00204</name>
</gene>
<dbReference type="AlphaFoldDB" id="A0A078M3Q5"/>
<protein>
    <submittedName>
        <fullName evidence="1">Uncharacterized protein</fullName>
    </submittedName>
</protein>
<dbReference type="RefSeq" id="WP_158023861.1">
    <property type="nucleotide sequence ID" value="NZ_LK391969.1"/>
</dbReference>
<dbReference type="EMBL" id="LM997413">
    <property type="protein sequence ID" value="CEA00870.1"/>
    <property type="molecule type" value="Genomic_DNA"/>
</dbReference>
<accession>A0A078M3Q5</accession>
<proteinExistence type="predicted"/>
<dbReference type="PATRIC" id="fig|1461581.3.peg.199"/>
<evidence type="ECO:0000313" key="1">
    <source>
        <dbReference type="EMBL" id="CEA00870.1"/>
    </source>
</evidence>
<sequence length="57" mass="6217">MKIKKWPFWPVFAMGSLIAVVAVVEINSATAHQTQQCTGSPVMCSAPTVTINRLFIP</sequence>
<dbReference type="OrthoDB" id="9889299at2"/>
<reference evidence="1" key="1">
    <citation type="submission" date="2014-07" db="EMBL/GenBank/DDBJ databases">
        <authorList>
            <person name="Urmite Genomes Urmite Genomes"/>
        </authorList>
    </citation>
    <scope>NUCLEOTIDE SEQUENCE</scope>
    <source>
        <strain evidence="1">12M76_air</strain>
    </source>
</reference>
<dbReference type="EMBL" id="LK391969">
    <property type="protein sequence ID" value="CEF25302.1"/>
    <property type="molecule type" value="Genomic_DNA"/>
</dbReference>
<name>A0A078M3Q5_9PSED</name>